<dbReference type="RefSeq" id="WP_051432240.1">
    <property type="nucleotide sequence ID" value="NZ_NRRE01000028.1"/>
</dbReference>
<dbReference type="InterPro" id="IPR050659">
    <property type="entry name" value="Peptidase_M24B"/>
</dbReference>
<dbReference type="PANTHER" id="PTHR46112">
    <property type="entry name" value="AMINOPEPTIDASE"/>
    <property type="match status" value="1"/>
</dbReference>
<dbReference type="Pfam" id="PF01321">
    <property type="entry name" value="Creatinase_N"/>
    <property type="match status" value="1"/>
</dbReference>
<keyword evidence="3" id="KW-0645">Protease</keyword>
<organism evidence="3 4">
    <name type="scientific">Rhodovibrio salinarum</name>
    <dbReference type="NCBI Taxonomy" id="1087"/>
    <lineage>
        <taxon>Bacteria</taxon>
        <taxon>Pseudomonadati</taxon>
        <taxon>Pseudomonadota</taxon>
        <taxon>Alphaproteobacteria</taxon>
        <taxon>Rhodospirillales</taxon>
        <taxon>Rhodovibrionaceae</taxon>
        <taxon>Rhodovibrio</taxon>
    </lineage>
</organism>
<evidence type="ECO:0000259" key="1">
    <source>
        <dbReference type="Pfam" id="PF00557"/>
    </source>
</evidence>
<dbReference type="Gene3D" id="3.40.350.10">
    <property type="entry name" value="Creatinase/prolidase N-terminal domain"/>
    <property type="match status" value="1"/>
</dbReference>
<keyword evidence="3" id="KW-0378">Hydrolase</keyword>
<reference evidence="3" key="2">
    <citation type="journal article" date="2020" name="Microorganisms">
        <title>Osmotic Adaptation and Compatible Solute Biosynthesis of Phototrophic Bacteria as Revealed from Genome Analyses.</title>
        <authorList>
            <person name="Imhoff J.F."/>
            <person name="Rahn T."/>
            <person name="Kunzel S."/>
            <person name="Keller A."/>
            <person name="Neulinger S.C."/>
        </authorList>
    </citation>
    <scope>NUCLEOTIDE SEQUENCE</scope>
    <source>
        <strain evidence="3">DSM 9154</strain>
    </source>
</reference>
<dbReference type="SUPFAM" id="SSF53092">
    <property type="entry name" value="Creatinase/prolidase N-terminal domain"/>
    <property type="match status" value="1"/>
</dbReference>
<keyword evidence="3" id="KW-0031">Aminopeptidase</keyword>
<evidence type="ECO:0000259" key="2">
    <source>
        <dbReference type="Pfam" id="PF01321"/>
    </source>
</evidence>
<dbReference type="GO" id="GO:0004177">
    <property type="term" value="F:aminopeptidase activity"/>
    <property type="evidence" value="ECO:0007669"/>
    <property type="project" value="UniProtKB-KW"/>
</dbReference>
<dbReference type="Pfam" id="PF00557">
    <property type="entry name" value="Peptidase_M24"/>
    <property type="match status" value="1"/>
</dbReference>
<dbReference type="InterPro" id="IPR000994">
    <property type="entry name" value="Pept_M24"/>
</dbReference>
<evidence type="ECO:0000313" key="4">
    <source>
        <dbReference type="Proteomes" id="UP000778970"/>
    </source>
</evidence>
<dbReference type="SUPFAM" id="SSF55920">
    <property type="entry name" value="Creatinase/aminopeptidase"/>
    <property type="match status" value="1"/>
</dbReference>
<proteinExistence type="predicted"/>
<comment type="caution">
    <text evidence="3">The sequence shown here is derived from an EMBL/GenBank/DDBJ whole genome shotgun (WGS) entry which is preliminary data.</text>
</comment>
<dbReference type="InterPro" id="IPR036005">
    <property type="entry name" value="Creatinase/aminopeptidase-like"/>
</dbReference>
<dbReference type="PANTHER" id="PTHR46112:SF3">
    <property type="entry name" value="AMINOPEPTIDASE YPDF"/>
    <property type="match status" value="1"/>
</dbReference>
<accession>A0A934V251</accession>
<reference evidence="3" key="1">
    <citation type="submission" date="2017-08" db="EMBL/GenBank/DDBJ databases">
        <authorList>
            <person name="Imhoff J.F."/>
            <person name="Rahn T."/>
            <person name="Kuenzel S."/>
            <person name="Neulinger S.C."/>
        </authorList>
    </citation>
    <scope>NUCLEOTIDE SEQUENCE</scope>
    <source>
        <strain evidence="3">DSM 9154</strain>
    </source>
</reference>
<keyword evidence="4" id="KW-1185">Reference proteome</keyword>
<dbReference type="Proteomes" id="UP000778970">
    <property type="component" value="Unassembled WGS sequence"/>
</dbReference>
<feature type="domain" description="Peptidase M24" evidence="1">
    <location>
        <begin position="162"/>
        <end position="370"/>
    </location>
</feature>
<dbReference type="InterPro" id="IPR029149">
    <property type="entry name" value="Creatin/AminoP/Spt16_N"/>
</dbReference>
<protein>
    <submittedName>
        <fullName evidence="3">Aminopeptidase P family protein</fullName>
    </submittedName>
</protein>
<dbReference type="AlphaFoldDB" id="A0A934V251"/>
<gene>
    <name evidence="3" type="ORF">CKO21_15125</name>
</gene>
<sequence length="388" mass="43913">MRDRDDMTFSMAEHARRLRELRERMAERHIEVAVITDPENLCYLTEYQTTGYSYFQCLIVPLEGEPFMITRLLEETNVHARTWVELTRPYSDTGDAIETLWHALKEFGLDHKVIGYERNSYFFPAYQQDRMRSTFLDTRFVDIFGIVEEGRVIKSEEELTVMRHAARATEAGMEAGLNAAAPGVYENEVAAEICAAMFKVGGEYPAVLPYVTSGPRTLIGHATWEGRKIERDEIVFLEVGGCFRRYHTAMMRTVFTGEPPKVVRQATGIVKEARAHLLDAIRPGMTAGEIDQLNHNIINDNKLGGYLITRAGYSIGIAFPPSWDEGYILSLKSGENTHLQPGMTLHLLPWIYGVQDQYLVGLSETIQVTEDGCQSFFTKPPADLVTRG</sequence>
<evidence type="ECO:0000313" key="3">
    <source>
        <dbReference type="EMBL" id="MBK1698579.1"/>
    </source>
</evidence>
<dbReference type="InterPro" id="IPR000587">
    <property type="entry name" value="Creatinase_N"/>
</dbReference>
<dbReference type="Gene3D" id="3.90.230.10">
    <property type="entry name" value="Creatinase/methionine aminopeptidase superfamily"/>
    <property type="match status" value="1"/>
</dbReference>
<name>A0A934V251_9PROT</name>
<dbReference type="NCBIfam" id="NF038259">
    <property type="entry name" value="ectoine_DoeA_2"/>
    <property type="match status" value="1"/>
</dbReference>
<dbReference type="CDD" id="cd01066">
    <property type="entry name" value="APP_MetAP"/>
    <property type="match status" value="1"/>
</dbReference>
<dbReference type="EMBL" id="NRRE01000028">
    <property type="protein sequence ID" value="MBK1698579.1"/>
    <property type="molecule type" value="Genomic_DNA"/>
</dbReference>
<feature type="domain" description="Creatinase N-terminal" evidence="2">
    <location>
        <begin position="17"/>
        <end position="153"/>
    </location>
</feature>